<keyword evidence="2" id="KW-1185">Reference proteome</keyword>
<dbReference type="EMBL" id="BRYA01000024">
    <property type="protein sequence ID" value="GMI32913.1"/>
    <property type="molecule type" value="Genomic_DNA"/>
</dbReference>
<name>A0A9W7L634_9STRA</name>
<dbReference type="SUPFAM" id="SSF48452">
    <property type="entry name" value="TPR-like"/>
    <property type="match status" value="1"/>
</dbReference>
<dbReference type="InterPro" id="IPR011990">
    <property type="entry name" value="TPR-like_helical_dom_sf"/>
</dbReference>
<dbReference type="AlphaFoldDB" id="A0A9W7L634"/>
<reference evidence="2" key="1">
    <citation type="journal article" date="2023" name="Commun. Biol.">
        <title>Genome analysis of Parmales, the sister group of diatoms, reveals the evolutionary specialization of diatoms from phago-mixotrophs to photoautotrophs.</title>
        <authorList>
            <person name="Ban H."/>
            <person name="Sato S."/>
            <person name="Yoshikawa S."/>
            <person name="Yamada K."/>
            <person name="Nakamura Y."/>
            <person name="Ichinomiya M."/>
            <person name="Sato N."/>
            <person name="Blanc-Mathieu R."/>
            <person name="Endo H."/>
            <person name="Kuwata A."/>
            <person name="Ogata H."/>
        </authorList>
    </citation>
    <scope>NUCLEOTIDE SEQUENCE [LARGE SCALE GENOMIC DNA]</scope>
</reference>
<proteinExistence type="predicted"/>
<dbReference type="OrthoDB" id="421121at2759"/>
<dbReference type="Gene3D" id="1.25.40.10">
    <property type="entry name" value="Tetratricopeptide repeat domain"/>
    <property type="match status" value="1"/>
</dbReference>
<evidence type="ECO:0000313" key="2">
    <source>
        <dbReference type="Proteomes" id="UP001165065"/>
    </source>
</evidence>
<comment type="caution">
    <text evidence="1">The sequence shown here is derived from an EMBL/GenBank/DDBJ whole genome shotgun (WGS) entry which is preliminary data.</text>
</comment>
<organism evidence="1 2">
    <name type="scientific">Triparma columacea</name>
    <dbReference type="NCBI Taxonomy" id="722753"/>
    <lineage>
        <taxon>Eukaryota</taxon>
        <taxon>Sar</taxon>
        <taxon>Stramenopiles</taxon>
        <taxon>Ochrophyta</taxon>
        <taxon>Bolidophyceae</taxon>
        <taxon>Parmales</taxon>
        <taxon>Triparmaceae</taxon>
        <taxon>Triparma</taxon>
    </lineage>
</organism>
<gene>
    <name evidence="1" type="ORF">TrCOL_g2950</name>
</gene>
<evidence type="ECO:0000313" key="1">
    <source>
        <dbReference type="EMBL" id="GMI32913.1"/>
    </source>
</evidence>
<accession>A0A9W7L634</accession>
<protein>
    <submittedName>
        <fullName evidence="1">Uncharacterized protein</fullName>
    </submittedName>
</protein>
<dbReference type="Proteomes" id="UP001165065">
    <property type="component" value="Unassembled WGS sequence"/>
</dbReference>
<sequence length="242" mass="25981">MVSDAITSYTNAITLLNLGSTMSMSGSTISREEIDISSLLSGRDSKLSDLYLNRGVCYMNAKVGIKDLNLAIRDLNAAAEYKGRPSAVVLVNRGICRDYLGDYLNAASDFGVAERLGGGMAGGGTAGGGGGKAEPWYLRYVHCLVETGEEKDAKRIWRELYERFPEVEEVRAFGVVLFGDNKNGGEGKGEGYLGDFRKGPEGIGKVVKKVKGKGGWGKVSRGRMEEFLKGQDDGDEGSVKAE</sequence>